<evidence type="ECO:0000313" key="4">
    <source>
        <dbReference type="EMBL" id="BEG99048.1"/>
    </source>
</evidence>
<dbReference type="Pfam" id="PF04773">
    <property type="entry name" value="FecR"/>
    <property type="match status" value="1"/>
</dbReference>
<gene>
    <name evidence="4" type="ORF">BSYN_13130</name>
</gene>
<reference evidence="4 5" key="1">
    <citation type="submission" date="2023-04" db="EMBL/GenBank/DDBJ databases">
        <title>Draft genome sequence of acteroides sedimenti strain YN3PY1.</title>
        <authorList>
            <person name="Yoshida N."/>
        </authorList>
    </citation>
    <scope>NUCLEOTIDE SEQUENCE [LARGE SCALE GENOMIC DNA]</scope>
    <source>
        <strain evidence="4 5">YN3PY1</strain>
    </source>
</reference>
<evidence type="ECO:0000313" key="5">
    <source>
        <dbReference type="Proteomes" id="UP001496674"/>
    </source>
</evidence>
<dbReference type="InterPro" id="IPR012373">
    <property type="entry name" value="Ferrdict_sens_TM"/>
</dbReference>
<dbReference type="InterPro" id="IPR032508">
    <property type="entry name" value="FecR_C"/>
</dbReference>
<evidence type="ECO:0000259" key="2">
    <source>
        <dbReference type="Pfam" id="PF04773"/>
    </source>
</evidence>
<dbReference type="PIRSF" id="PIRSF018266">
    <property type="entry name" value="FecR"/>
    <property type="match status" value="1"/>
</dbReference>
<dbReference type="PANTHER" id="PTHR30273">
    <property type="entry name" value="PERIPLASMIC SIGNAL SENSOR AND SIGMA FACTOR ACTIVATOR FECR-RELATED"/>
    <property type="match status" value="1"/>
</dbReference>
<proteinExistence type="predicted"/>
<sequence>MKEVDIISVLERISSDENAFLSQEEETQLREAFSQIPLLDETPADDLLNEMEFELFSKSIIFAKSEKKIVHWRRYLSIAALLAILFGCGLWIQNQEMRYATGSNERLSFVLPDHSEVRLNENSSAEYNKFFFLFKKRINMQGEAYYVVTKGKQFSVETPKHQISVLGTRFMVSEKEHFDVICYEGKVMVESLDGKERKLLTKGKCFISDEIIPENEPMWVSQKYVFNNAPLTYVVEALEKEYKISIQNKSVCRGQFFTGSFPEQNLEVALNIVLAPYNMSWKMVKPGIYRVDAN</sequence>
<dbReference type="Pfam" id="PF16344">
    <property type="entry name" value="FecR_C"/>
    <property type="match status" value="1"/>
</dbReference>
<accession>A0ABM8IG93</accession>
<dbReference type="PANTHER" id="PTHR30273:SF2">
    <property type="entry name" value="PROTEIN FECR"/>
    <property type="match status" value="1"/>
</dbReference>
<dbReference type="EMBL" id="AP028055">
    <property type="protein sequence ID" value="BEG99048.1"/>
    <property type="molecule type" value="Genomic_DNA"/>
</dbReference>
<dbReference type="Gene3D" id="2.60.120.1440">
    <property type="match status" value="1"/>
</dbReference>
<organism evidence="4 5">
    <name type="scientific">Bacteroides sedimenti</name>
    <dbReference type="NCBI Taxonomy" id="2136147"/>
    <lineage>
        <taxon>Bacteria</taxon>
        <taxon>Pseudomonadati</taxon>
        <taxon>Bacteroidota</taxon>
        <taxon>Bacteroidia</taxon>
        <taxon>Bacteroidales</taxon>
        <taxon>Bacteroidaceae</taxon>
        <taxon>Bacteroides</taxon>
    </lineage>
</organism>
<dbReference type="Proteomes" id="UP001496674">
    <property type="component" value="Chromosome"/>
</dbReference>
<protein>
    <recommendedName>
        <fullName evidence="6">FecR family protein</fullName>
    </recommendedName>
</protein>
<feature type="transmembrane region" description="Helical" evidence="1">
    <location>
        <begin position="75"/>
        <end position="92"/>
    </location>
</feature>
<keyword evidence="5" id="KW-1185">Reference proteome</keyword>
<dbReference type="RefSeq" id="WP_353334252.1">
    <property type="nucleotide sequence ID" value="NZ_AP028055.1"/>
</dbReference>
<keyword evidence="1" id="KW-0472">Membrane</keyword>
<feature type="domain" description="Protein FecR C-terminal" evidence="3">
    <location>
        <begin position="223"/>
        <end position="282"/>
    </location>
</feature>
<evidence type="ECO:0000256" key="1">
    <source>
        <dbReference type="SAM" id="Phobius"/>
    </source>
</evidence>
<name>A0ABM8IG93_9BACE</name>
<evidence type="ECO:0000259" key="3">
    <source>
        <dbReference type="Pfam" id="PF16344"/>
    </source>
</evidence>
<dbReference type="Gene3D" id="3.55.50.30">
    <property type="match status" value="1"/>
</dbReference>
<feature type="domain" description="FecR protein" evidence="2">
    <location>
        <begin position="98"/>
        <end position="187"/>
    </location>
</feature>
<dbReference type="InterPro" id="IPR006860">
    <property type="entry name" value="FecR"/>
</dbReference>
<keyword evidence="1" id="KW-1133">Transmembrane helix</keyword>
<keyword evidence="1" id="KW-0812">Transmembrane</keyword>
<evidence type="ECO:0008006" key="6">
    <source>
        <dbReference type="Google" id="ProtNLM"/>
    </source>
</evidence>